<evidence type="ECO:0000256" key="2">
    <source>
        <dbReference type="ARBA" id="ARBA00023239"/>
    </source>
</evidence>
<dbReference type="GO" id="GO:0015937">
    <property type="term" value="P:coenzyme A biosynthetic process"/>
    <property type="evidence" value="ECO:0007669"/>
    <property type="project" value="UniProtKB-UniRule"/>
</dbReference>
<keyword evidence="3" id="KW-0460">Magnesium</keyword>
<dbReference type="EC" id="4.1.1.36" evidence="3"/>
<dbReference type="KEGG" id="tmk:QGN29_05335"/>
<dbReference type="HAMAP" id="MF_02225">
    <property type="entry name" value="CoaBC"/>
    <property type="match status" value="1"/>
</dbReference>
<dbReference type="GO" id="GO:0010181">
    <property type="term" value="F:FMN binding"/>
    <property type="evidence" value="ECO:0007669"/>
    <property type="project" value="UniProtKB-UniRule"/>
</dbReference>
<feature type="region of interest" description="Phosphopantothenoylcysteine decarboxylase" evidence="3">
    <location>
        <begin position="1"/>
        <end position="268"/>
    </location>
</feature>
<evidence type="ECO:0000313" key="7">
    <source>
        <dbReference type="EMBL" id="WND03796.1"/>
    </source>
</evidence>
<accession>A0AA52EFF1</accession>
<keyword evidence="1 3" id="KW-0210">Decarboxylase</keyword>
<dbReference type="EMBL" id="CP123872">
    <property type="protein sequence ID" value="WND03796.1"/>
    <property type="molecule type" value="Genomic_DNA"/>
</dbReference>
<comment type="caution">
    <text evidence="3">Lacks conserved residue(s) required for the propagation of feature annotation.</text>
</comment>
<dbReference type="InterPro" id="IPR007085">
    <property type="entry name" value="DNA/pantothenate-metab_flavo_C"/>
</dbReference>
<feature type="binding site" evidence="3">
    <location>
        <position position="403"/>
    </location>
    <ligand>
        <name>CTP</name>
        <dbReference type="ChEBI" id="CHEBI:37563"/>
    </ligand>
</feature>
<dbReference type="RefSeq" id="WP_310799654.1">
    <property type="nucleotide sequence ID" value="NZ_CP123872.1"/>
</dbReference>
<keyword evidence="2 3" id="KW-0456">Lyase</keyword>
<feature type="active site" description="Proton donor" evidence="3">
    <location>
        <position position="235"/>
    </location>
</feature>
<dbReference type="NCBIfam" id="TIGR00521">
    <property type="entry name" value="coaBC_dfp"/>
    <property type="match status" value="1"/>
</dbReference>
<dbReference type="InterPro" id="IPR005252">
    <property type="entry name" value="CoaBC"/>
</dbReference>
<comment type="function">
    <text evidence="3">Catalyzes two sequential steps in the biosynthesis of coenzyme A. In the first step cysteine is conjugated to 4'-phosphopantothenate to form 4-phosphopantothenoylcysteine. In the second step the latter compound is decarboxylated to form 4'-phosphopantotheine.</text>
</comment>
<organism evidence="7 8">
    <name type="scientific">Temperatibacter marinus</name>
    <dbReference type="NCBI Taxonomy" id="1456591"/>
    <lineage>
        <taxon>Bacteria</taxon>
        <taxon>Pseudomonadati</taxon>
        <taxon>Pseudomonadota</taxon>
        <taxon>Alphaproteobacteria</taxon>
        <taxon>Kordiimonadales</taxon>
        <taxon>Temperatibacteraceae</taxon>
        <taxon>Temperatibacter</taxon>
    </lineage>
</organism>
<feature type="binding site" evidence="3">
    <location>
        <begin position="383"/>
        <end position="386"/>
    </location>
    <ligand>
        <name>CTP</name>
        <dbReference type="ChEBI" id="CHEBI:37563"/>
    </ligand>
</feature>
<dbReference type="SUPFAM" id="SSF52507">
    <property type="entry name" value="Homo-oligomeric flavin-containing Cys decarboxylases, HFCD"/>
    <property type="match status" value="1"/>
</dbReference>
<dbReference type="Pfam" id="PF04127">
    <property type="entry name" value="DFP"/>
    <property type="match status" value="1"/>
</dbReference>
<feature type="binding site" evidence="3">
    <location>
        <position position="366"/>
    </location>
    <ligand>
        <name>CTP</name>
        <dbReference type="ChEBI" id="CHEBI:37563"/>
    </ligand>
</feature>
<proteinExistence type="inferred from homology"/>
<dbReference type="EC" id="6.3.2.5" evidence="3"/>
<reference evidence="7" key="1">
    <citation type="submission" date="2023-04" db="EMBL/GenBank/DDBJ databases">
        <title>Complete genome sequence of Temperatibacter marinus.</title>
        <authorList>
            <person name="Rong J.-C."/>
            <person name="Yi M.-L."/>
            <person name="Zhao Q."/>
        </authorList>
    </citation>
    <scope>NUCLEOTIDE SEQUENCE</scope>
    <source>
        <strain evidence="7">NBRC 110045</strain>
    </source>
</reference>
<evidence type="ECO:0000259" key="5">
    <source>
        <dbReference type="Pfam" id="PF02441"/>
    </source>
</evidence>
<gene>
    <name evidence="3 7" type="primary">coaBC</name>
    <name evidence="7" type="ORF">QGN29_05335</name>
</gene>
<name>A0AA52EFF1_9PROT</name>
<dbReference type="GO" id="GO:0004632">
    <property type="term" value="F:phosphopantothenate--cysteine ligase activity"/>
    <property type="evidence" value="ECO:0007669"/>
    <property type="project" value="UniProtKB-UniRule"/>
</dbReference>
<dbReference type="InterPro" id="IPR035929">
    <property type="entry name" value="CoaB-like_sf"/>
</dbReference>
<protein>
    <recommendedName>
        <fullName evidence="3">Coenzyme A biosynthesis bifunctional protein CoaBC</fullName>
    </recommendedName>
    <alternativeName>
        <fullName evidence="3">DNA/pantothenate metabolism flavoprotein</fullName>
    </alternativeName>
    <alternativeName>
        <fullName evidence="3">Phosphopantothenoylcysteine synthetase/decarboxylase</fullName>
        <shortName evidence="3">PPCS-PPCDC</shortName>
    </alternativeName>
    <domain>
        <recommendedName>
            <fullName evidence="3">Phosphopantothenoylcysteine decarboxylase</fullName>
            <shortName evidence="3">PPC decarboxylase</shortName>
            <shortName evidence="3">PPC-DC</shortName>
            <ecNumber evidence="3">4.1.1.36</ecNumber>
        </recommendedName>
        <alternativeName>
            <fullName evidence="3">CoaC</fullName>
        </alternativeName>
    </domain>
    <domain>
        <recommendedName>
            <fullName evidence="3">Phosphopantothenate--cysteine ligase</fullName>
            <ecNumber evidence="3">6.3.2.5</ecNumber>
        </recommendedName>
        <alternativeName>
            <fullName evidence="3">CoaB</fullName>
        </alternativeName>
        <alternativeName>
            <fullName evidence="3">Phosphopantothenoylcysteine synthetase</fullName>
            <shortName evidence="3">PPC synthetase</shortName>
            <shortName evidence="3">PPC-S</shortName>
        </alternativeName>
    </domain>
</protein>
<comment type="catalytic activity">
    <reaction evidence="3 4">
        <text>(R)-4'-phosphopantothenate + L-cysteine + CTP = N-[(R)-4-phosphopantothenoyl]-L-cysteine + CMP + diphosphate + H(+)</text>
        <dbReference type="Rhea" id="RHEA:19397"/>
        <dbReference type="ChEBI" id="CHEBI:10986"/>
        <dbReference type="ChEBI" id="CHEBI:15378"/>
        <dbReference type="ChEBI" id="CHEBI:33019"/>
        <dbReference type="ChEBI" id="CHEBI:35235"/>
        <dbReference type="ChEBI" id="CHEBI:37563"/>
        <dbReference type="ChEBI" id="CHEBI:59458"/>
        <dbReference type="ChEBI" id="CHEBI:60377"/>
        <dbReference type="EC" id="6.3.2.5"/>
    </reaction>
</comment>
<keyword evidence="3 4" id="KW-0436">Ligase</keyword>
<comment type="pathway">
    <text evidence="3 4">Cofactor biosynthesis; coenzyme A biosynthesis; CoA from (R)-pantothenate: step 2/5.</text>
</comment>
<feature type="binding site" evidence="3">
    <location>
        <position position="356"/>
    </location>
    <ligand>
        <name>CTP</name>
        <dbReference type="ChEBI" id="CHEBI:37563"/>
    </ligand>
</feature>
<dbReference type="Gene3D" id="3.40.50.1950">
    <property type="entry name" value="Flavin prenyltransferase-like"/>
    <property type="match status" value="1"/>
</dbReference>
<dbReference type="GO" id="GO:0046872">
    <property type="term" value="F:metal ion binding"/>
    <property type="evidence" value="ECO:0007669"/>
    <property type="project" value="UniProtKB-KW"/>
</dbReference>
<sequence length="491" mass="53095">MTRISDIISQIHAHVNATSLSKNALACKAGLAPNTLKKFWEDDWNPSLETLQKLEAALFSGRNDHSYPHGTPSSFTFPSLTGKRILLIITGGIAAYKSLDLIRRLQDCGADVTGVMTAGASEFITPLSVASLTGNQCYIDLFDLKEESEMGHIKLSRDNDLILIAPATADMMAKMVAGLANDLASTLLLATDKPVMLAPAMNSQMWAHPATQRNLRRLKEDGLHIIDPANGLLACGETGPGKLADVMDIVRAVGAFFHPKAQPLTGKTIILTAGPTHEIIDPVRYIANRSSGKQGFALASALTEAGAAVTLITGPVSLETPMGVHRINVESARDMHEAVHAQLPADFAIFVAAVADWRTEESSTQKMKKEKGGIPTLKMAENPDILASVAHLKENRPEVVIGFAAETENVIEHGKKKRLRKGCEWIIANNVSHTDQIQKGVVDKDVMDKGVMGGNQNQVHIISDKDVISLPEATKKETAQMIVHEIIRHYA</sequence>
<evidence type="ECO:0000259" key="6">
    <source>
        <dbReference type="Pfam" id="PF04127"/>
    </source>
</evidence>
<evidence type="ECO:0000256" key="4">
    <source>
        <dbReference type="RuleBase" id="RU364078"/>
    </source>
</evidence>
<dbReference type="Proteomes" id="UP001268683">
    <property type="component" value="Chromosome"/>
</dbReference>
<keyword evidence="3 4" id="KW-0288">FMN</keyword>
<dbReference type="GO" id="GO:0015941">
    <property type="term" value="P:pantothenate catabolic process"/>
    <property type="evidence" value="ECO:0007669"/>
    <property type="project" value="InterPro"/>
</dbReference>
<comment type="pathway">
    <text evidence="3 4">Cofactor biosynthesis; coenzyme A biosynthesis; CoA from (R)-pantothenate: step 3/5.</text>
</comment>
<keyword evidence="3" id="KW-0511">Multifunctional enzyme</keyword>
<comment type="function">
    <text evidence="4">Catalyzes two steps in the biosynthesis of coenzyme A. In the first step cysteine is conjugated to 4'-phosphopantothenate to form 4-phosphopantothenoylcysteine, in the latter compound is decarboxylated to form 4'-phosphopantotheine.</text>
</comment>
<dbReference type="GO" id="GO:0004633">
    <property type="term" value="F:phosphopantothenoylcysteine decarboxylase activity"/>
    <property type="evidence" value="ECO:0007669"/>
    <property type="project" value="UniProtKB-UniRule"/>
</dbReference>
<dbReference type="InterPro" id="IPR036551">
    <property type="entry name" value="Flavin_trans-like"/>
</dbReference>
<dbReference type="PANTHER" id="PTHR14359:SF6">
    <property type="entry name" value="PHOSPHOPANTOTHENOYLCYSTEINE DECARBOXYLASE"/>
    <property type="match status" value="1"/>
</dbReference>
<comment type="similarity">
    <text evidence="3 4">In the N-terminal section; belongs to the HFCD (homo-oligomeric flavin containing Cys decarboxylase) superfamily.</text>
</comment>
<comment type="catalytic activity">
    <reaction evidence="3 4">
        <text>N-[(R)-4-phosphopantothenoyl]-L-cysteine + H(+) = (R)-4'-phosphopantetheine + CO2</text>
        <dbReference type="Rhea" id="RHEA:16793"/>
        <dbReference type="ChEBI" id="CHEBI:15378"/>
        <dbReference type="ChEBI" id="CHEBI:16526"/>
        <dbReference type="ChEBI" id="CHEBI:59458"/>
        <dbReference type="ChEBI" id="CHEBI:61723"/>
        <dbReference type="EC" id="4.1.1.36"/>
    </reaction>
</comment>
<dbReference type="GO" id="GO:0071513">
    <property type="term" value="C:phosphopantothenoylcysteine decarboxylase complex"/>
    <property type="evidence" value="ECO:0007669"/>
    <property type="project" value="TreeGrafter"/>
</dbReference>
<keyword evidence="3 4" id="KW-0285">Flavoprotein</keyword>
<dbReference type="Pfam" id="PF02441">
    <property type="entry name" value="Flavoprotein"/>
    <property type="match status" value="1"/>
</dbReference>
<dbReference type="AlphaFoldDB" id="A0AA52EFF1"/>
<keyword evidence="3" id="KW-0479">Metal-binding</keyword>
<feature type="domain" description="DNA/pantothenate metabolism flavoprotein C-terminal" evidence="6">
    <location>
        <begin position="264"/>
        <end position="487"/>
    </location>
</feature>
<keyword evidence="8" id="KW-1185">Reference proteome</keyword>
<feature type="region of interest" description="Phosphopantothenate--cysteine ligase" evidence="3">
    <location>
        <begin position="269"/>
        <end position="491"/>
    </location>
</feature>
<feature type="domain" description="Flavoprotein" evidence="5">
    <location>
        <begin position="83"/>
        <end position="252"/>
    </location>
</feature>
<comment type="cofactor">
    <cofactor evidence="3">
        <name>Mg(2+)</name>
        <dbReference type="ChEBI" id="CHEBI:18420"/>
    </cofactor>
</comment>
<feature type="binding site" evidence="3">
    <location>
        <position position="421"/>
    </location>
    <ligand>
        <name>CTP</name>
        <dbReference type="ChEBI" id="CHEBI:37563"/>
    </ligand>
</feature>
<evidence type="ECO:0000256" key="1">
    <source>
        <dbReference type="ARBA" id="ARBA00022793"/>
    </source>
</evidence>
<dbReference type="InterPro" id="IPR003382">
    <property type="entry name" value="Flavoprotein"/>
</dbReference>
<evidence type="ECO:0000313" key="8">
    <source>
        <dbReference type="Proteomes" id="UP001268683"/>
    </source>
</evidence>
<dbReference type="Gene3D" id="3.40.50.10300">
    <property type="entry name" value="CoaB-like"/>
    <property type="match status" value="1"/>
</dbReference>
<dbReference type="PANTHER" id="PTHR14359">
    <property type="entry name" value="HOMO-OLIGOMERIC FLAVIN CONTAINING CYS DECARBOXYLASE FAMILY"/>
    <property type="match status" value="1"/>
</dbReference>
<dbReference type="SUPFAM" id="SSF102645">
    <property type="entry name" value="CoaB-like"/>
    <property type="match status" value="1"/>
</dbReference>
<feature type="binding site" evidence="3">
    <location>
        <position position="417"/>
    </location>
    <ligand>
        <name>CTP</name>
        <dbReference type="ChEBI" id="CHEBI:37563"/>
    </ligand>
</feature>
<evidence type="ECO:0000256" key="3">
    <source>
        <dbReference type="HAMAP-Rule" id="MF_02225"/>
    </source>
</evidence>
<comment type="cofactor">
    <cofactor evidence="3">
        <name>FMN</name>
        <dbReference type="ChEBI" id="CHEBI:58210"/>
    </cofactor>
    <text evidence="3">Binds 1 FMN per subunit.</text>
</comment>
<comment type="similarity">
    <text evidence="3 4">In the C-terminal section; belongs to the PPC synthetase family.</text>
</comment>